<evidence type="ECO:0000256" key="12">
    <source>
        <dbReference type="ARBA" id="ARBA00073549"/>
    </source>
</evidence>
<keyword evidence="5" id="KW-0813">Transport</keyword>
<dbReference type="Pfam" id="PF20669">
    <property type="entry name" value="Exo70_N"/>
    <property type="match status" value="1"/>
</dbReference>
<dbReference type="InterPro" id="IPR007696">
    <property type="entry name" value="DNA_mismatch_repair_MutS_core"/>
</dbReference>
<dbReference type="PANTHER" id="PTHR11361">
    <property type="entry name" value="DNA MISMATCH REPAIR PROTEIN MUTS FAMILY MEMBER"/>
    <property type="match status" value="1"/>
</dbReference>
<evidence type="ECO:0000313" key="16">
    <source>
        <dbReference type="EMBL" id="KAK4062693.1"/>
    </source>
</evidence>
<evidence type="ECO:0000259" key="14">
    <source>
        <dbReference type="SMART" id="SM00533"/>
    </source>
</evidence>
<comment type="caution">
    <text evidence="16">The sequence shown here is derived from an EMBL/GenBank/DDBJ whole genome shotgun (WGS) entry which is preliminary data.</text>
</comment>
<dbReference type="InterPro" id="IPR045076">
    <property type="entry name" value="MutS"/>
</dbReference>
<keyword evidence="10" id="KW-0539">Nucleus</keyword>
<dbReference type="Gene3D" id="3.40.50.300">
    <property type="entry name" value="P-loop containing nucleotide triphosphate hydrolases"/>
    <property type="match status" value="1"/>
</dbReference>
<evidence type="ECO:0000256" key="6">
    <source>
        <dbReference type="ARBA" id="ARBA00022454"/>
    </source>
</evidence>
<dbReference type="InterPro" id="IPR036187">
    <property type="entry name" value="DNA_mismatch_repair_MutS_sf"/>
</dbReference>
<dbReference type="GO" id="GO:0030983">
    <property type="term" value="F:mismatched DNA binding"/>
    <property type="evidence" value="ECO:0007669"/>
    <property type="project" value="InterPro"/>
</dbReference>
<dbReference type="InterPro" id="IPR046364">
    <property type="entry name" value="Exo70_C"/>
</dbReference>
<comment type="similarity">
    <text evidence="3">Belongs to the DNA mismatch repair MutS family.</text>
</comment>
<evidence type="ECO:0000256" key="11">
    <source>
        <dbReference type="ARBA" id="ARBA00023254"/>
    </source>
</evidence>
<dbReference type="SUPFAM" id="SSF52540">
    <property type="entry name" value="P-loop containing nucleoside triphosphate hydrolases"/>
    <property type="match status" value="1"/>
</dbReference>
<evidence type="ECO:0000256" key="7">
    <source>
        <dbReference type="ARBA" id="ARBA00022741"/>
    </source>
</evidence>
<keyword evidence="9" id="KW-0238">DNA-binding</keyword>
<dbReference type="InterPro" id="IPR000432">
    <property type="entry name" value="DNA_mismatch_repair_MutS_C"/>
</dbReference>
<dbReference type="SUPFAM" id="SSF48334">
    <property type="entry name" value="DNA repair protein MutS, domain III"/>
    <property type="match status" value="1"/>
</dbReference>
<name>A0AAE1I6K2_9HYPO</name>
<evidence type="ECO:0000256" key="4">
    <source>
        <dbReference type="ARBA" id="ARBA00006756"/>
    </source>
</evidence>
<evidence type="ECO:0000256" key="9">
    <source>
        <dbReference type="ARBA" id="ARBA00023125"/>
    </source>
</evidence>
<evidence type="ECO:0000256" key="3">
    <source>
        <dbReference type="ARBA" id="ARBA00006271"/>
    </source>
</evidence>
<dbReference type="InterPro" id="IPR027417">
    <property type="entry name" value="P-loop_NTPase"/>
</dbReference>
<comment type="subcellular location">
    <subcellularLocation>
        <location evidence="2">Chromosome</location>
    </subcellularLocation>
    <subcellularLocation>
        <location evidence="1">Nucleus</location>
    </subcellularLocation>
</comment>
<dbReference type="Gene3D" id="1.20.1280.170">
    <property type="entry name" value="Exocyst complex component Exo70"/>
    <property type="match status" value="1"/>
</dbReference>
<dbReference type="GO" id="GO:0006887">
    <property type="term" value="P:exocytosis"/>
    <property type="evidence" value="ECO:0007669"/>
    <property type="project" value="InterPro"/>
</dbReference>
<dbReference type="Gene3D" id="1.10.1420.10">
    <property type="match status" value="1"/>
</dbReference>
<evidence type="ECO:0000313" key="17">
    <source>
        <dbReference type="Proteomes" id="UP001273209"/>
    </source>
</evidence>
<evidence type="ECO:0000259" key="15">
    <source>
        <dbReference type="SMART" id="SM00534"/>
    </source>
</evidence>
<dbReference type="EMBL" id="JAWRVG010000059">
    <property type="protein sequence ID" value="KAK4062693.1"/>
    <property type="molecule type" value="Genomic_DNA"/>
</dbReference>
<evidence type="ECO:0000256" key="2">
    <source>
        <dbReference type="ARBA" id="ARBA00004286"/>
    </source>
</evidence>
<accession>A0AAE1I6K2</accession>
<evidence type="ECO:0000256" key="13">
    <source>
        <dbReference type="ARBA" id="ARBA00077470"/>
    </source>
</evidence>
<evidence type="ECO:0000256" key="5">
    <source>
        <dbReference type="ARBA" id="ARBA00022448"/>
    </source>
</evidence>
<dbReference type="SMART" id="SM00534">
    <property type="entry name" value="MUTSac"/>
    <property type="match status" value="1"/>
</dbReference>
<feature type="domain" description="DNA mismatch repair protein MutS core" evidence="14">
    <location>
        <begin position="250"/>
        <end position="561"/>
    </location>
</feature>
<comment type="similarity">
    <text evidence="4">Belongs to the EXO70 family.</text>
</comment>
<organism evidence="16 17">
    <name type="scientific">Trichoderma aggressivum f. europaeum</name>
    <dbReference type="NCBI Taxonomy" id="173218"/>
    <lineage>
        <taxon>Eukaryota</taxon>
        <taxon>Fungi</taxon>
        <taxon>Dikarya</taxon>
        <taxon>Ascomycota</taxon>
        <taxon>Pezizomycotina</taxon>
        <taxon>Sordariomycetes</taxon>
        <taxon>Hypocreomycetidae</taxon>
        <taxon>Hypocreales</taxon>
        <taxon>Hypocreaceae</taxon>
        <taxon>Trichoderma</taxon>
    </lineage>
</organism>
<dbReference type="Pfam" id="PF03081">
    <property type="entry name" value="Exo70_C"/>
    <property type="match status" value="1"/>
</dbReference>
<dbReference type="GO" id="GO:0140664">
    <property type="term" value="F:ATP-dependent DNA damage sensor activity"/>
    <property type="evidence" value="ECO:0007669"/>
    <property type="project" value="InterPro"/>
</dbReference>
<dbReference type="GO" id="GO:0006298">
    <property type="term" value="P:mismatch repair"/>
    <property type="evidence" value="ECO:0007669"/>
    <property type="project" value="InterPro"/>
</dbReference>
<feature type="domain" description="DNA mismatch repair proteins mutS family" evidence="15">
    <location>
        <begin position="583"/>
        <end position="780"/>
    </location>
</feature>
<keyword evidence="11" id="KW-0469">Meiosis</keyword>
<dbReference type="GO" id="GO:0000145">
    <property type="term" value="C:exocyst"/>
    <property type="evidence" value="ECO:0007669"/>
    <property type="project" value="InterPro"/>
</dbReference>
<dbReference type="GeneID" id="87924715"/>
<keyword evidence="7" id="KW-0547">Nucleotide-binding</keyword>
<dbReference type="Proteomes" id="UP001273209">
    <property type="component" value="Unassembled WGS sequence"/>
</dbReference>
<dbReference type="GO" id="GO:0005634">
    <property type="term" value="C:nucleus"/>
    <property type="evidence" value="ECO:0007669"/>
    <property type="project" value="UniProtKB-SubCell"/>
</dbReference>
<keyword evidence="6" id="KW-0158">Chromosome</keyword>
<dbReference type="SMART" id="SM00533">
    <property type="entry name" value="MUTSd"/>
    <property type="match status" value="1"/>
</dbReference>
<dbReference type="GO" id="GO:0005524">
    <property type="term" value="F:ATP binding"/>
    <property type="evidence" value="ECO:0007669"/>
    <property type="project" value="UniProtKB-KW"/>
</dbReference>
<protein>
    <recommendedName>
        <fullName evidence="12">DNA mismatch repair protein MSH5</fullName>
    </recommendedName>
    <alternativeName>
        <fullName evidence="13">MutS protein homolog 5</fullName>
    </alternativeName>
</protein>
<dbReference type="GO" id="GO:0051026">
    <property type="term" value="P:chiasma assembly"/>
    <property type="evidence" value="ECO:0007669"/>
    <property type="project" value="TreeGrafter"/>
</dbReference>
<dbReference type="GO" id="GO:0005546">
    <property type="term" value="F:phosphatidylinositol-4,5-bisphosphate binding"/>
    <property type="evidence" value="ECO:0007669"/>
    <property type="project" value="InterPro"/>
</dbReference>
<dbReference type="SUPFAM" id="SSF74788">
    <property type="entry name" value="Cullin repeat-like"/>
    <property type="match status" value="1"/>
</dbReference>
<dbReference type="GO" id="GO:0005694">
    <property type="term" value="C:chromosome"/>
    <property type="evidence" value="ECO:0007669"/>
    <property type="project" value="UniProtKB-SubCell"/>
</dbReference>
<dbReference type="FunFam" id="3.40.50.300:FF:001067">
    <property type="entry name" value="DNA mismatch repair protein MSH5"/>
    <property type="match status" value="1"/>
</dbReference>
<gene>
    <name evidence="16" type="ORF">Triagg1_9811</name>
</gene>
<dbReference type="Pfam" id="PF05192">
    <property type="entry name" value="MutS_III"/>
    <property type="match status" value="1"/>
</dbReference>
<evidence type="ECO:0000256" key="1">
    <source>
        <dbReference type="ARBA" id="ARBA00004123"/>
    </source>
</evidence>
<keyword evidence="17" id="KW-1185">Reference proteome</keyword>
<proteinExistence type="inferred from homology"/>
<dbReference type="CDD" id="cd03281">
    <property type="entry name" value="ABC_MSH5_euk"/>
    <property type="match status" value="1"/>
</dbReference>
<dbReference type="PANTHER" id="PTHR11361:SF20">
    <property type="entry name" value="MUTS PROTEIN HOMOLOG 5"/>
    <property type="match status" value="1"/>
</dbReference>
<sequence>MEAAENVACDQDAGADDLRESIVALDVRDKKMMGCSIFSTADGVLKIANDIPMVNENVAEQFLNFAQATTILMSRRVPETILAFVEKHAEKNANRLVLRLMSSSDFSHMFACEELSSLYPHGVSSFPITSPSNIERQSGEKNIQAQTLDRQEPHCMKLIRCGSLIDLDSVASLSCAGAVFTELHRRRSLASSLSSSITENLFNVVSITMFNLLDHVFISEESLLSLQIINHESHPNSQAWNVDSKSSVGKENLSIYGLLHPLASTPQGRTHLRHMFLNPTSNLDIITDRQRTISMLLEINNEEKTRRAVSIVRKMGDIAHTMSHLHKGINSPSSRKSFSISGSIIRRIVDGIPPPAFNLVGSMIDRVVNFEAAKFQQRYSVKPGVDVKLDELKRLYDGIDSLLTEVANSVIQDLPMWARRHIKSCIFLPQLGFLTVVEQDSQQTNGSIFDAEFTGDGLWKKSFTDNETAYYKNRHMTDLDNQFGDIYSQISDREVEVMQKLAVDIIAHEKTLLAAATICGEFDALLALAIGAAKYGWKAPQMTIENTINITGGRHPLQELLAPSFIPNDCFIGDDNTAPGRRVQALVLTGPNQSGKSVYIKQVAAIVYLAHIGSFVPADKAIIGTVDKILTRISSRESVSSTGSTFALDLKQVSHAMKYATSRSLIILDEFGNGTTADDGVGMFTAMLDYFLSSATKSPKVLAATHFYEIFANGYLNHYGQLALAHMEVKIDSHAVDAEAKVIYLFKLVEGYSSTSLGSQCARISGIPEIITDRAELLSVGESPASPRIRLPLQLRIVDDIALQLSSFPSSRISVARVMAIGALSNSTYHAIDEEARAEVDVLNSRLDRTTQLTKKIQASLGRLEATGQSVRDVAGPLNGETRRLQTLSKNVESVLAAIDRLRQPSDSKDDEEQIIRSGPEKAGLSNYLASIKRISTSYKEMQTSNLRANQGTMNDLTRLIKLGNTQLENHFDKILRGETPRSLEPLHYITKDKPFPVLSQDKIARLGLIYSHVAGNYANGFDSSVAKIYADIRGPYLSASLANLAAASVNTAKKKNPGDIYQAGANGIGTYTQAMEGIFIAEYDNICSIFTREDWGPILQATCQAAVTELARTLRELNTHIKSHLTTDCYMAYEVTEIISGLSNNLDKRTGELKGSLSAALKPVRETAKSSLAELLEETKRKIGNLQTLPTDGAASPIVAETMQRLNSMVEFLRPISSIMISLGDGGWNPGAAANGRTTEGIPSLASFDVGADGKDLFAKYCLDTIEVLLSSLDQKARVLLRSKSLLGVFLANSVVVIDHVIRSSELGPLLDGRLDSLDQWRKKATVMYTDICRDISVHLFDTIHTNRTKRPTSGHADSADSASVVKGLNSKDKDKIKDKFTQFNNAFDDMVGKHKSYSMDREVRAMFGQDIRQKLQPLYERFWDRYHEIDKGKGKYVKYDKQSIAGVFMSLAT</sequence>
<evidence type="ECO:0000256" key="8">
    <source>
        <dbReference type="ARBA" id="ARBA00022840"/>
    </source>
</evidence>
<keyword evidence="8" id="KW-0067">ATP-binding</keyword>
<reference evidence="16" key="1">
    <citation type="submission" date="2023-11" db="EMBL/GenBank/DDBJ databases">
        <title>The genome sequences of three competitors of mushroom-forming fungi.</title>
        <authorList>
            <person name="Beijen E."/>
            <person name="Ohm R.A."/>
        </authorList>
    </citation>
    <scope>NUCLEOTIDE SEQUENCE</scope>
    <source>
        <strain evidence="16">CBS 100526</strain>
    </source>
</reference>
<dbReference type="RefSeq" id="XP_062751268.1">
    <property type="nucleotide sequence ID" value="XM_062904810.1"/>
</dbReference>
<evidence type="ECO:0000256" key="10">
    <source>
        <dbReference type="ARBA" id="ARBA00023242"/>
    </source>
</evidence>
<dbReference type="InterPro" id="IPR016159">
    <property type="entry name" value="Cullin_repeat-like_dom_sf"/>
</dbReference>
<dbReference type="Pfam" id="PF00488">
    <property type="entry name" value="MutS_V"/>
    <property type="match status" value="1"/>
</dbReference>